<feature type="compositionally biased region" description="Basic and acidic residues" evidence="1">
    <location>
        <begin position="201"/>
        <end position="215"/>
    </location>
</feature>
<gene>
    <name evidence="2" type="ORF">AVEN_42790_1</name>
</gene>
<feature type="region of interest" description="Disordered" evidence="1">
    <location>
        <begin position="583"/>
        <end position="613"/>
    </location>
</feature>
<accession>A0A4Y2AG66</accession>
<feature type="region of interest" description="Disordered" evidence="1">
    <location>
        <begin position="462"/>
        <end position="501"/>
    </location>
</feature>
<dbReference type="Proteomes" id="UP000499080">
    <property type="component" value="Unassembled WGS sequence"/>
</dbReference>
<dbReference type="AlphaFoldDB" id="A0A4Y2AG66"/>
<reference evidence="2 3" key="1">
    <citation type="journal article" date="2019" name="Sci. Rep.">
        <title>Orb-weaving spider Araneus ventricosus genome elucidates the spidroin gene catalogue.</title>
        <authorList>
            <person name="Kono N."/>
            <person name="Nakamura H."/>
            <person name="Ohtoshi R."/>
            <person name="Moran D.A.P."/>
            <person name="Shinohara A."/>
            <person name="Yoshida Y."/>
            <person name="Fujiwara M."/>
            <person name="Mori M."/>
            <person name="Tomita M."/>
            <person name="Arakawa K."/>
        </authorList>
    </citation>
    <scope>NUCLEOTIDE SEQUENCE [LARGE SCALE GENOMIC DNA]</scope>
</reference>
<feature type="compositionally biased region" description="Basic and acidic residues" evidence="1">
    <location>
        <begin position="363"/>
        <end position="424"/>
    </location>
</feature>
<dbReference type="OrthoDB" id="6452558at2759"/>
<feature type="region of interest" description="Disordered" evidence="1">
    <location>
        <begin position="201"/>
        <end position="236"/>
    </location>
</feature>
<evidence type="ECO:0000256" key="1">
    <source>
        <dbReference type="SAM" id="MobiDB-lite"/>
    </source>
</evidence>
<evidence type="ECO:0000313" key="3">
    <source>
        <dbReference type="Proteomes" id="UP000499080"/>
    </source>
</evidence>
<dbReference type="EMBL" id="BGPR01000015">
    <property type="protein sequence ID" value="GBL78236.1"/>
    <property type="molecule type" value="Genomic_DNA"/>
</dbReference>
<feature type="compositionally biased region" description="Basic and acidic residues" evidence="1">
    <location>
        <begin position="586"/>
        <end position="613"/>
    </location>
</feature>
<feature type="region of interest" description="Disordered" evidence="1">
    <location>
        <begin position="913"/>
        <end position="934"/>
    </location>
</feature>
<feature type="compositionally biased region" description="Basic and acidic residues" evidence="1">
    <location>
        <begin position="474"/>
        <end position="501"/>
    </location>
</feature>
<name>A0A4Y2AG66_ARAVE</name>
<keyword evidence="3" id="KW-1185">Reference proteome</keyword>
<sequence>MAVRCSAKQIADFVVLWGTTGTFPEYCEYAEDAQRLKSLDLIISTVEVFVEAFCFSFEDIYRKYEVNFPLSEEKFIEFLKPRCLLLTKDNKCFNFMLVCAFVYEIIHSFSYYNECFHLVKVTSKCLAAILKNRFKKIFETNSDWEELMSFCIKIHDLVYPSEKIYESDENQLVGVVTDKMDASSPNMAQGLAELSVEKYATDDNNDHDSDTKMPVEKTSTSSRNDLTTEFQGEESEDLCSLEFPTSTGASHTFQLTGEGSLKSENKEKIVNENNAREDNDKNCVTDSSLPDLSKEVTNIVGEKTAISNNKEVTEELDHIIGFKKNLTLSFEDYSAIEKVTETLEDLCNLGLASAGSTHTPQLKVEDSFPKEAEDKEKIYHGNDARKDNGKDSTTEMKDSSLPELAKEFTDTDSEKTTINNNKEDKEKFDQMTGFKKKIISFENDLAIKKVTGRLGDLCNLRLPSTGAPHTLQLKAKDSSPKEAKDQEKTHDGNDARKDNEKDCAIDMADSSLPELAKELTDMVSEKTAIGNNKDDKEIFDGMTDFKKNLTLSFEDYLAIKEVTERIENLCNLGLPSTSVSHTVQLKAEDSSPKEENKEKICNENDGKKDNEKDCMRDVTDSSVSNLAQDINNITINNKDGSTEKLGFKKHLTLSFGKDLAIKKVSEKLHLCNLEPDSLTGASYTFQMKGEDFSPNAESEDKVVIESNARDSNENVTGSLGPDLTHELAKISIEKKAINENVKGAEKPGQIFGCRKKLTLPLSKDSSAQNATKKLAGLHNLESASSTDGQHTLQLKDKEFSSKNESEDNEEPFYIRCMSADKVRARITDNPQQLSEIMNLLKKCEDDIESNLFSPDEYYVPINDSDEDEGELEASGGTSESSCNSDKKIFESNIKAIIFVQNMKMAHSIKRIFREDNQSDDKSPPKASGCEPPHEMSDEVAYAYGNRILESEDPRCSLCVGGMINFFDAFVNNFATKYSNNDHVTDLLRIDFHDDSD</sequence>
<feature type="compositionally biased region" description="Basic and acidic residues" evidence="1">
    <location>
        <begin position="913"/>
        <end position="923"/>
    </location>
</feature>
<feature type="region of interest" description="Disordered" evidence="1">
    <location>
        <begin position="358"/>
        <end position="424"/>
    </location>
</feature>
<proteinExistence type="predicted"/>
<protein>
    <submittedName>
        <fullName evidence="2">Uncharacterized protein</fullName>
    </submittedName>
</protein>
<evidence type="ECO:0000313" key="2">
    <source>
        <dbReference type="EMBL" id="GBL78236.1"/>
    </source>
</evidence>
<organism evidence="2 3">
    <name type="scientific">Araneus ventricosus</name>
    <name type="common">Orbweaver spider</name>
    <name type="synonym">Epeira ventricosa</name>
    <dbReference type="NCBI Taxonomy" id="182803"/>
    <lineage>
        <taxon>Eukaryota</taxon>
        <taxon>Metazoa</taxon>
        <taxon>Ecdysozoa</taxon>
        <taxon>Arthropoda</taxon>
        <taxon>Chelicerata</taxon>
        <taxon>Arachnida</taxon>
        <taxon>Araneae</taxon>
        <taxon>Araneomorphae</taxon>
        <taxon>Entelegynae</taxon>
        <taxon>Araneoidea</taxon>
        <taxon>Araneidae</taxon>
        <taxon>Araneus</taxon>
    </lineage>
</organism>
<comment type="caution">
    <text evidence="2">The sequence shown here is derived from an EMBL/GenBank/DDBJ whole genome shotgun (WGS) entry which is preliminary data.</text>
</comment>
<feature type="compositionally biased region" description="Polar residues" evidence="1">
    <location>
        <begin position="217"/>
        <end position="230"/>
    </location>
</feature>
<feature type="region of interest" description="Disordered" evidence="1">
    <location>
        <begin position="861"/>
        <end position="882"/>
    </location>
</feature>